<name>A0A2P2QBB2_RHIMU</name>
<dbReference type="EMBL" id="GGEC01083730">
    <property type="protein sequence ID" value="MBX64214.1"/>
    <property type="molecule type" value="Transcribed_RNA"/>
</dbReference>
<reference evidence="1" key="1">
    <citation type="submission" date="2018-02" db="EMBL/GenBank/DDBJ databases">
        <title>Rhizophora mucronata_Transcriptome.</title>
        <authorList>
            <person name="Meera S.P."/>
            <person name="Sreeshan A."/>
            <person name="Augustine A."/>
        </authorList>
    </citation>
    <scope>NUCLEOTIDE SEQUENCE</scope>
    <source>
        <tissue evidence="1">Leaf</tissue>
    </source>
</reference>
<sequence>MERISSLSSLKKLDIKKVSNNEGFPAESNDLRYSNSS</sequence>
<evidence type="ECO:0000313" key="1">
    <source>
        <dbReference type="EMBL" id="MBX64214.1"/>
    </source>
</evidence>
<dbReference type="AlphaFoldDB" id="A0A2P2QBB2"/>
<accession>A0A2P2QBB2</accession>
<protein>
    <submittedName>
        <fullName evidence="1">Uncharacterized protein</fullName>
    </submittedName>
</protein>
<proteinExistence type="predicted"/>
<organism evidence="1">
    <name type="scientific">Rhizophora mucronata</name>
    <name type="common">Asiatic mangrove</name>
    <dbReference type="NCBI Taxonomy" id="61149"/>
    <lineage>
        <taxon>Eukaryota</taxon>
        <taxon>Viridiplantae</taxon>
        <taxon>Streptophyta</taxon>
        <taxon>Embryophyta</taxon>
        <taxon>Tracheophyta</taxon>
        <taxon>Spermatophyta</taxon>
        <taxon>Magnoliopsida</taxon>
        <taxon>eudicotyledons</taxon>
        <taxon>Gunneridae</taxon>
        <taxon>Pentapetalae</taxon>
        <taxon>rosids</taxon>
        <taxon>fabids</taxon>
        <taxon>Malpighiales</taxon>
        <taxon>Rhizophoraceae</taxon>
        <taxon>Rhizophora</taxon>
    </lineage>
</organism>